<dbReference type="PROSITE" id="PS51364">
    <property type="entry name" value="TB"/>
    <property type="match status" value="2"/>
</dbReference>
<dbReference type="FunFam" id="2.10.25.10:FF:000115">
    <property type="entry name" value="latent-transforming growth factor beta-binding protein 4 isoform X2"/>
    <property type="match status" value="1"/>
</dbReference>
<dbReference type="SMART" id="SM00181">
    <property type="entry name" value="EGF"/>
    <property type="match status" value="8"/>
</dbReference>
<dbReference type="Pfam" id="PF07645">
    <property type="entry name" value="EGF_CA"/>
    <property type="match status" value="5"/>
</dbReference>
<evidence type="ECO:0000256" key="5">
    <source>
        <dbReference type="ARBA" id="ARBA00022729"/>
    </source>
</evidence>
<dbReference type="FunFam" id="2.10.25.10:FF:000194">
    <property type="entry name" value="Latent transforming growth factor beta binding protein 2"/>
    <property type="match status" value="1"/>
</dbReference>
<name>A0A8C6Z8J2_NOTPE</name>
<keyword evidence="6" id="KW-0677">Repeat</keyword>
<dbReference type="PROSITE" id="PS01187">
    <property type="entry name" value="EGF_CA"/>
    <property type="match status" value="6"/>
</dbReference>
<evidence type="ECO:0000256" key="4">
    <source>
        <dbReference type="ARBA" id="ARBA00022536"/>
    </source>
</evidence>
<evidence type="ECO:0000256" key="1">
    <source>
        <dbReference type="ARBA" id="ARBA00004498"/>
    </source>
</evidence>
<evidence type="ECO:0000256" key="9">
    <source>
        <dbReference type="PROSITE-ProRule" id="PRU00076"/>
    </source>
</evidence>
<dbReference type="SMART" id="SM00179">
    <property type="entry name" value="EGF_CA"/>
    <property type="match status" value="9"/>
</dbReference>
<dbReference type="Ensembl" id="ENSNPET00000010469.1">
    <property type="protein sequence ID" value="ENSNPEP00000010209.1"/>
    <property type="gene ID" value="ENSNPEG00000007663.1"/>
</dbReference>
<dbReference type="InterPro" id="IPR017878">
    <property type="entry name" value="TB_dom"/>
</dbReference>
<keyword evidence="3" id="KW-0272">Extracellular matrix</keyword>
<dbReference type="PROSITE" id="PS01186">
    <property type="entry name" value="EGF_2"/>
    <property type="match status" value="3"/>
</dbReference>
<keyword evidence="14" id="KW-1185">Reference proteome</keyword>
<dbReference type="AlphaFoldDB" id="A0A8C6Z8J2"/>
<dbReference type="PROSITE" id="PS00010">
    <property type="entry name" value="ASX_HYDROXYL"/>
    <property type="match status" value="5"/>
</dbReference>
<sequence>MGPQETVSGDPRHTAWTSCTLAVLPPTSFFLHPGTNDCASAPLSCGAGACVLTLDGYRCLCHPGYQLHPSHHTCIDEDECLKDPCAGKGHCINNVGSYVCLCYSGYTLIISENKAAATRGEVPAAGDILETPVRLLDPERCVVFLADINECVGPSPCPSGKCINTPGSYKCVSCPDGYRPRNGRCIDVDECLVEGTCAHGRCVNLDGSFRCSCYQGYEVALDEKSCQDIDECTAVSACPSGLCLNTEGSYSCVTCDSGYAVSSDGSTCEDVDECADKSRCLQGQCLNTEGSYRCLRSIMGHLLSGKSNVASDGSALGPLGYRALQWDTENIIPSLICCVPEGPERRTVHVPGSLERKQCYYHISDVSLCDSVLAKNITKEECCCTVGAAWGDNCETYPCPILGTGRIVASALPFQAQVGSVLGPPAPNMDECEIFGSEFCRNGQCLNTVPGYKCFCRTGYFYDSGRLECVGKMVLKSRRGPCCPENLLCACALADQDECQNEVYCINGECLNTVGSYHCFCSLPLVLDATGNRCVNLSSRAGRTYEIHLDVCWQTVSDYICQDLLHGEQTTYTECCCRLGEAWGQNCALCPHRSSGERARAPAVSPRGSWWQPGGAGRAQRPGGRLWNWQQRRQMLAARCVGSGASSCEQLTAPPLADINECEEVSGAEPLCRGGTCENTEGSYGCRCLPGYVALAQPHHCVPQTAPRPAAA</sequence>
<dbReference type="PANTHER" id="PTHR47333:SF4">
    <property type="entry name" value="EGF-LIKE DOMAIN-CONTAINING PROTEIN"/>
    <property type="match status" value="1"/>
</dbReference>
<keyword evidence="7" id="KW-1015">Disulfide bond</keyword>
<dbReference type="FunFam" id="2.10.25.10:FF:000005">
    <property type="entry name" value="Fibrillin 2"/>
    <property type="match status" value="1"/>
</dbReference>
<feature type="domain" description="EGF-like" evidence="11">
    <location>
        <begin position="76"/>
        <end position="112"/>
    </location>
</feature>
<dbReference type="InterPro" id="IPR001881">
    <property type="entry name" value="EGF-like_Ca-bd_dom"/>
</dbReference>
<organism evidence="13 14">
    <name type="scientific">Nothoprocta perdicaria</name>
    <name type="common">Chilean tinamou</name>
    <name type="synonym">Crypturus perdicarius</name>
    <dbReference type="NCBI Taxonomy" id="30464"/>
    <lineage>
        <taxon>Eukaryota</taxon>
        <taxon>Metazoa</taxon>
        <taxon>Chordata</taxon>
        <taxon>Craniata</taxon>
        <taxon>Vertebrata</taxon>
        <taxon>Euteleostomi</taxon>
        <taxon>Archelosauria</taxon>
        <taxon>Archosauria</taxon>
        <taxon>Dinosauria</taxon>
        <taxon>Saurischia</taxon>
        <taxon>Theropoda</taxon>
        <taxon>Coelurosauria</taxon>
        <taxon>Aves</taxon>
        <taxon>Palaeognathae</taxon>
        <taxon>Tinamiformes</taxon>
        <taxon>Tinamidae</taxon>
        <taxon>Nothoprocta</taxon>
    </lineage>
</organism>
<dbReference type="InterPro" id="IPR018097">
    <property type="entry name" value="EGF_Ca-bd_CS"/>
</dbReference>
<dbReference type="InterPro" id="IPR000152">
    <property type="entry name" value="EGF-type_Asp/Asn_hydroxyl_site"/>
</dbReference>
<evidence type="ECO:0000256" key="8">
    <source>
        <dbReference type="ARBA" id="ARBA00023180"/>
    </source>
</evidence>
<keyword evidence="5" id="KW-0732">Signal</keyword>
<dbReference type="Gene3D" id="3.90.290.10">
    <property type="entry name" value="TGF-beta binding (TB) domain"/>
    <property type="match status" value="2"/>
</dbReference>
<feature type="domain" description="EGF-like" evidence="11">
    <location>
        <begin position="658"/>
        <end position="702"/>
    </location>
</feature>
<dbReference type="SUPFAM" id="SSF57196">
    <property type="entry name" value="EGF/Laminin"/>
    <property type="match status" value="4"/>
</dbReference>
<dbReference type="GO" id="GO:0005509">
    <property type="term" value="F:calcium ion binding"/>
    <property type="evidence" value="ECO:0007669"/>
    <property type="project" value="InterPro"/>
</dbReference>
<dbReference type="Pfam" id="PF12662">
    <property type="entry name" value="cEGF"/>
    <property type="match status" value="2"/>
</dbReference>
<dbReference type="Pfam" id="PF00683">
    <property type="entry name" value="TB"/>
    <property type="match status" value="2"/>
</dbReference>
<protein>
    <recommendedName>
        <fullName evidence="15">LTBP4 protein</fullName>
    </recommendedName>
</protein>
<feature type="region of interest" description="Disordered" evidence="10">
    <location>
        <begin position="603"/>
        <end position="623"/>
    </location>
</feature>
<evidence type="ECO:0000259" key="11">
    <source>
        <dbReference type="PROSITE" id="PS50026"/>
    </source>
</evidence>
<dbReference type="InterPro" id="IPR036773">
    <property type="entry name" value="TB_dom_sf"/>
</dbReference>
<dbReference type="FunFam" id="2.10.25.10:FF:000469">
    <property type="entry name" value="Latent transforming growth factor beta binding protein 2"/>
    <property type="match status" value="1"/>
</dbReference>
<proteinExistence type="predicted"/>
<keyword evidence="8" id="KW-0325">Glycoprotein</keyword>
<dbReference type="InterPro" id="IPR026823">
    <property type="entry name" value="cEGF"/>
</dbReference>
<dbReference type="FunFam" id="2.10.25.10:FF:000056">
    <property type="entry name" value="Latent-transforming growth factor beta-binding protein 3 isoform 2"/>
    <property type="match status" value="1"/>
</dbReference>
<evidence type="ECO:0000313" key="13">
    <source>
        <dbReference type="Ensembl" id="ENSNPEP00000010209.1"/>
    </source>
</evidence>
<dbReference type="SUPFAM" id="SSF57184">
    <property type="entry name" value="Growth factor receptor domain"/>
    <property type="match status" value="2"/>
</dbReference>
<dbReference type="PANTHER" id="PTHR47333">
    <property type="entry name" value="VON WILLEBRAND FACTOR C AND EGF DOMAIN-CONTAINING PROTEIN"/>
    <property type="match status" value="1"/>
</dbReference>
<accession>A0A8C6Z8J2</accession>
<dbReference type="Gene3D" id="2.10.25.10">
    <property type="entry name" value="Laminin"/>
    <property type="match status" value="9"/>
</dbReference>
<dbReference type="InterPro" id="IPR000742">
    <property type="entry name" value="EGF"/>
</dbReference>
<dbReference type="FunFam" id="2.10.25.10:FF:000024">
    <property type="entry name" value="Putative latent-transforming growth factor beta-binding protein 2"/>
    <property type="match status" value="1"/>
</dbReference>
<reference evidence="13" key="1">
    <citation type="submission" date="2025-08" db="UniProtKB">
        <authorList>
            <consortium name="Ensembl"/>
        </authorList>
    </citation>
    <scope>IDENTIFICATION</scope>
</reference>
<dbReference type="InterPro" id="IPR009030">
    <property type="entry name" value="Growth_fac_rcpt_cys_sf"/>
</dbReference>
<dbReference type="InterPro" id="IPR049883">
    <property type="entry name" value="NOTCH1_EGF-like"/>
</dbReference>
<keyword evidence="2" id="KW-0964">Secreted</keyword>
<feature type="domain" description="EGF-like" evidence="11">
    <location>
        <begin position="428"/>
        <end position="466"/>
    </location>
</feature>
<dbReference type="PROSITE" id="PS50026">
    <property type="entry name" value="EGF_3"/>
    <property type="match status" value="5"/>
</dbReference>
<evidence type="ECO:0000256" key="2">
    <source>
        <dbReference type="ARBA" id="ARBA00022525"/>
    </source>
</evidence>
<evidence type="ECO:0000256" key="7">
    <source>
        <dbReference type="ARBA" id="ARBA00023157"/>
    </source>
</evidence>
<evidence type="ECO:0000256" key="10">
    <source>
        <dbReference type="SAM" id="MobiDB-lite"/>
    </source>
</evidence>
<dbReference type="SUPFAM" id="SSF57581">
    <property type="entry name" value="TB module/8-cys domain"/>
    <property type="match status" value="2"/>
</dbReference>
<evidence type="ECO:0000313" key="14">
    <source>
        <dbReference type="Proteomes" id="UP000694420"/>
    </source>
</evidence>
<dbReference type="InterPro" id="IPR052080">
    <property type="entry name" value="vWF_C/EGF_Fibrillin"/>
</dbReference>
<evidence type="ECO:0000256" key="3">
    <source>
        <dbReference type="ARBA" id="ARBA00022530"/>
    </source>
</evidence>
<feature type="domain" description="TB" evidence="12">
    <location>
        <begin position="357"/>
        <end position="404"/>
    </location>
</feature>
<feature type="domain" description="TB" evidence="12">
    <location>
        <begin position="550"/>
        <end position="595"/>
    </location>
</feature>
<reference evidence="13" key="2">
    <citation type="submission" date="2025-09" db="UniProtKB">
        <authorList>
            <consortium name="Ensembl"/>
        </authorList>
    </citation>
    <scope>IDENTIFICATION</scope>
</reference>
<feature type="domain" description="EGF-like" evidence="11">
    <location>
        <begin position="187"/>
        <end position="227"/>
    </location>
</feature>
<evidence type="ECO:0000256" key="6">
    <source>
        <dbReference type="ARBA" id="ARBA00022737"/>
    </source>
</evidence>
<dbReference type="CDD" id="cd00054">
    <property type="entry name" value="EGF_CA"/>
    <property type="match status" value="5"/>
</dbReference>
<evidence type="ECO:0008006" key="15">
    <source>
        <dbReference type="Google" id="ProtNLM"/>
    </source>
</evidence>
<comment type="caution">
    <text evidence="9">Lacks conserved residue(s) required for the propagation of feature annotation.</text>
</comment>
<feature type="domain" description="EGF-like" evidence="11">
    <location>
        <begin position="495"/>
        <end position="535"/>
    </location>
</feature>
<dbReference type="Proteomes" id="UP000694420">
    <property type="component" value="Unplaced"/>
</dbReference>
<comment type="subcellular location">
    <subcellularLocation>
        <location evidence="1">Secreted</location>
        <location evidence="1">Extracellular space</location>
        <location evidence="1">Extracellular matrix</location>
    </subcellularLocation>
</comment>
<evidence type="ECO:0000259" key="12">
    <source>
        <dbReference type="PROSITE" id="PS51364"/>
    </source>
</evidence>
<keyword evidence="4 9" id="KW-0245">EGF-like domain</keyword>